<dbReference type="PRINTS" id="PR00315">
    <property type="entry name" value="ELONGATNFCT"/>
</dbReference>
<feature type="domain" description="Tr-type G" evidence="3">
    <location>
        <begin position="4"/>
        <end position="217"/>
    </location>
</feature>
<dbReference type="PROSITE" id="PS51722">
    <property type="entry name" value="G_TR_2"/>
    <property type="match status" value="1"/>
</dbReference>
<dbReference type="Pfam" id="PF22594">
    <property type="entry name" value="GTP-eEF1A_C"/>
    <property type="match status" value="1"/>
</dbReference>
<dbReference type="PANTHER" id="PTHR23115">
    <property type="entry name" value="TRANSLATION FACTOR"/>
    <property type="match status" value="1"/>
</dbReference>
<keyword evidence="2" id="KW-0342">GTP-binding</keyword>
<dbReference type="Pfam" id="PF00009">
    <property type="entry name" value="GTP_EFTU"/>
    <property type="match status" value="1"/>
</dbReference>
<dbReference type="Proteomes" id="UP000700059">
    <property type="component" value="Unassembled WGS sequence"/>
</dbReference>
<keyword evidence="5" id="KW-1185">Reference proteome</keyword>
<reference evidence="4 5" key="1">
    <citation type="submission" date="2021-08" db="EMBL/GenBank/DDBJ databases">
        <title>Helicobacter spp. isolated from feces of Anatolian Ground Squirrel (Spermophilus xanthoprymnus) in Turkey.</title>
        <authorList>
            <person name="Aydin F."/>
            <person name="Abay S."/>
            <person name="Kayman T."/>
            <person name="Karakaya E."/>
            <person name="Saticioglu I.B."/>
        </authorList>
    </citation>
    <scope>NUCLEOTIDE SEQUENCE [LARGE SCALE GENOMIC DNA]</scope>
    <source>
        <strain evidence="4 5">Faydin-H70</strain>
    </source>
</reference>
<dbReference type="PROSITE" id="PS00301">
    <property type="entry name" value="G_TR_1"/>
    <property type="match status" value="1"/>
</dbReference>
<name>A0ABS7JKT8_9HELI</name>
<dbReference type="InterPro" id="IPR027417">
    <property type="entry name" value="P-loop_NTPase"/>
</dbReference>
<dbReference type="EMBL" id="JAIGYQ010000001">
    <property type="protein sequence ID" value="MBX7489991.1"/>
    <property type="molecule type" value="Genomic_DNA"/>
</dbReference>
<organism evidence="4 5">
    <name type="scientific">Helicobacter turcicus</name>
    <dbReference type="NCBI Taxonomy" id="2867412"/>
    <lineage>
        <taxon>Bacteria</taxon>
        <taxon>Pseudomonadati</taxon>
        <taxon>Campylobacterota</taxon>
        <taxon>Epsilonproteobacteria</taxon>
        <taxon>Campylobacterales</taxon>
        <taxon>Helicobacteraceae</taxon>
        <taxon>Helicobacter</taxon>
    </lineage>
</organism>
<dbReference type="SUPFAM" id="SSF50465">
    <property type="entry name" value="EF-Tu/eEF-1alpha/eIF2-gamma C-terminal domain"/>
    <property type="match status" value="1"/>
</dbReference>
<dbReference type="InterPro" id="IPR000795">
    <property type="entry name" value="T_Tr_GTP-bd_dom"/>
</dbReference>
<evidence type="ECO:0000256" key="2">
    <source>
        <dbReference type="ARBA" id="ARBA00023134"/>
    </source>
</evidence>
<dbReference type="InterPro" id="IPR009001">
    <property type="entry name" value="Transl_elong_EF1A/Init_IF2_C"/>
</dbReference>
<dbReference type="InterPro" id="IPR054696">
    <property type="entry name" value="GTP-eEF1A_C"/>
</dbReference>
<proteinExistence type="predicted"/>
<protein>
    <submittedName>
        <fullName evidence="4">50S ribosome-binding GTPase</fullName>
    </submittedName>
</protein>
<comment type="caution">
    <text evidence="4">The sequence shown here is derived from an EMBL/GenBank/DDBJ whole genome shotgun (WGS) entry which is preliminary data.</text>
</comment>
<evidence type="ECO:0000313" key="4">
    <source>
        <dbReference type="EMBL" id="MBX7489991.1"/>
    </source>
</evidence>
<evidence type="ECO:0000259" key="3">
    <source>
        <dbReference type="PROSITE" id="PS51722"/>
    </source>
</evidence>
<dbReference type="InterPro" id="IPR041757">
    <property type="entry name" value="CysN_GTP-bd"/>
</dbReference>
<dbReference type="InterPro" id="IPR050100">
    <property type="entry name" value="TRAFAC_GTPase_members"/>
</dbReference>
<accession>A0ABS7JKT8</accession>
<dbReference type="SUPFAM" id="SSF52540">
    <property type="entry name" value="P-loop containing nucleoside triphosphate hydrolases"/>
    <property type="match status" value="1"/>
</dbReference>
<dbReference type="Gene3D" id="3.40.50.300">
    <property type="entry name" value="P-loop containing nucleotide triphosphate hydrolases"/>
    <property type="match status" value="1"/>
</dbReference>
<dbReference type="SUPFAM" id="SSF50447">
    <property type="entry name" value="Translation proteins"/>
    <property type="match status" value="1"/>
</dbReference>
<evidence type="ECO:0000256" key="1">
    <source>
        <dbReference type="ARBA" id="ARBA00022741"/>
    </source>
</evidence>
<dbReference type="RefSeq" id="WP_221531254.1">
    <property type="nucleotide sequence ID" value="NZ_JAIGYP010000001.1"/>
</dbReference>
<dbReference type="InterPro" id="IPR009000">
    <property type="entry name" value="Transl_B-barrel_sf"/>
</dbReference>
<sequence length="459" mass="51161">MRQKERMHIVITGHVDHGKSTLVGRLLADTNSLPQGKLESIKESCAKNARPFEYSMLLDALEDEQKQGITIDSARIFFKSDSREYVIIDAPGHIEFLRNMLSGASRAAAAVLVIDAKEGVAENSKRHGMLLSLLGIAQVIVVVNKLDMLNYDESAFCAIRDEYLRFLKTLDVKPLAVIPISAREGDNIAKPSSKMKWFLGGTLLEALDSLKNTKDDKEGNFILPLQDVYRFSNENDERRIYAGSVVGGRARLNDKVVFLPSFKEATIAKFESWNAPNSEVIEAGEAVGISLKEDIYVKSGEVMVRKDENPLLKVARKICVNLIWLGNLPLESGREYLFKLGSVKVKAYLAGIERVLHISEDEVNVESKPIKLTKNEAGTIILELKHPVALCTFKENQNLGRFVLVDGFDAAAGGIVLEVLSETLDGQGEIDSALKHISEIKEFEEELFALLRKYFPHRF</sequence>
<gene>
    <name evidence="4" type="ORF">K4G57_00650</name>
</gene>
<dbReference type="CDD" id="cd04166">
    <property type="entry name" value="CysN_ATPS"/>
    <property type="match status" value="1"/>
</dbReference>
<evidence type="ECO:0000313" key="5">
    <source>
        <dbReference type="Proteomes" id="UP000700059"/>
    </source>
</evidence>
<dbReference type="InterPro" id="IPR031157">
    <property type="entry name" value="G_TR_CS"/>
</dbReference>
<keyword evidence="1" id="KW-0547">Nucleotide-binding</keyword>
<dbReference type="Gene3D" id="2.40.30.10">
    <property type="entry name" value="Translation factors"/>
    <property type="match status" value="2"/>
</dbReference>